<reference evidence="2 3" key="1">
    <citation type="submission" date="2015-08" db="EMBL/GenBank/DDBJ databases">
        <title>Draft Genome Sequence of Pseudoalteromonas porphyrae UCD-SED14.</title>
        <authorList>
            <person name="Coil D.A."/>
            <person name="Jospin G."/>
            <person name="Lee R.D."/>
            <person name="Eisen J.A."/>
        </authorList>
    </citation>
    <scope>NUCLEOTIDE SEQUENCE [LARGE SCALE GENOMIC DNA]</scope>
    <source>
        <strain evidence="2 3">UCD-SED14</strain>
    </source>
</reference>
<organism evidence="2 3">
    <name type="scientific">Pseudoalteromonas porphyrae</name>
    <dbReference type="NCBI Taxonomy" id="187330"/>
    <lineage>
        <taxon>Bacteria</taxon>
        <taxon>Pseudomonadati</taxon>
        <taxon>Pseudomonadota</taxon>
        <taxon>Gammaproteobacteria</taxon>
        <taxon>Alteromonadales</taxon>
        <taxon>Pseudoalteromonadaceae</taxon>
        <taxon>Pseudoalteromonas</taxon>
    </lineage>
</organism>
<evidence type="ECO:0000313" key="2">
    <source>
        <dbReference type="EMBL" id="KPH64866.1"/>
    </source>
</evidence>
<sequence length="506" mass="55548">MMKSSLKIASLSIAILSSLQVAHANQCSGQLYGINAGRGDTAIVFKLDEFTQQAQAHSRAKYSSSALAHVTDSNRLYYISAPRPTGYKVEVDHLDFNSTELKSLPISGSKFKYVKLAYVDLNTNEHVEVGKTNNMYRLTYDQQNNRLIGSYKNKLYAISPDTAETTELGEISGLENAKGIWRGDMVYKNGELILVTSSSLYKVDVESLSATKLSDHKLTTVTGASLNQQGDILLSRTLLTDLGHSNKSQIYKVNENTGNTCHVADFPVRINDLATNLNESVACYEAPICTVSDIPTFTLVAIADTVDEGNTLSYQLELSNSYEEDIEIYISTTPDTATSSDYNYPDQLITVPAGETRVTISIPTSENDDFSETKTFTVNAVAEQNATGSSSVTASILNNDEQCVPENFTRINYSFVSESAGYDNDWGVKVNNQYIKLLDERGAAGYYDVAASASITYVLAVNGNASKLKTAYKTHGTKQYWEDQNDNDFNDFVVNVTTQPIQKGCN</sequence>
<dbReference type="PATRIC" id="fig|187330.3.peg.1719"/>
<evidence type="ECO:0000313" key="3">
    <source>
        <dbReference type="Proteomes" id="UP000037848"/>
    </source>
</evidence>
<feature type="signal peptide" evidence="1">
    <location>
        <begin position="1"/>
        <end position="24"/>
    </location>
</feature>
<keyword evidence="3" id="KW-1185">Reference proteome</keyword>
<dbReference type="EMBL" id="LHPH01000003">
    <property type="protein sequence ID" value="KPH64866.1"/>
    <property type="molecule type" value="Genomic_DNA"/>
</dbReference>
<dbReference type="AlphaFoldDB" id="A0A0N1ERA1"/>
<dbReference type="SUPFAM" id="SSF141072">
    <property type="entry name" value="CalX-like"/>
    <property type="match status" value="1"/>
</dbReference>
<dbReference type="STRING" id="187330.AMS58_08525"/>
<dbReference type="Gene3D" id="2.60.40.2030">
    <property type="match status" value="1"/>
</dbReference>
<comment type="caution">
    <text evidence="2">The sequence shown here is derived from an EMBL/GenBank/DDBJ whole genome shotgun (WGS) entry which is preliminary data.</text>
</comment>
<name>A0A0N1ERA1_9GAMM</name>
<protein>
    <submittedName>
        <fullName evidence="2">Hemolysin</fullName>
    </submittedName>
</protein>
<gene>
    <name evidence="2" type="ORF">ADS77_03400</name>
</gene>
<proteinExistence type="predicted"/>
<evidence type="ECO:0000256" key="1">
    <source>
        <dbReference type="SAM" id="SignalP"/>
    </source>
</evidence>
<dbReference type="SUPFAM" id="SSF101898">
    <property type="entry name" value="NHL repeat"/>
    <property type="match status" value="1"/>
</dbReference>
<dbReference type="Proteomes" id="UP000037848">
    <property type="component" value="Unassembled WGS sequence"/>
</dbReference>
<accession>A0A0N1ERA1</accession>
<keyword evidence="1" id="KW-0732">Signal</keyword>
<dbReference type="InterPro" id="IPR038081">
    <property type="entry name" value="CalX-like_sf"/>
</dbReference>
<feature type="chain" id="PRO_5005870536" evidence="1">
    <location>
        <begin position="25"/>
        <end position="506"/>
    </location>
</feature>